<proteinExistence type="predicted"/>
<name>A0A031FPK4_9MICO</name>
<dbReference type="AlphaFoldDB" id="A0A031FPK4"/>
<keyword evidence="2" id="KW-1185">Reference proteome</keyword>
<evidence type="ECO:0000313" key="1">
    <source>
        <dbReference type="EMBL" id="EZP26764.1"/>
    </source>
</evidence>
<evidence type="ECO:0008006" key="3">
    <source>
        <dbReference type="Google" id="ProtNLM"/>
    </source>
</evidence>
<protein>
    <recommendedName>
        <fullName evidence="3">HNH endonuclease</fullName>
    </recommendedName>
</protein>
<dbReference type="eggNOG" id="COG3440">
    <property type="taxonomic scope" value="Bacteria"/>
</dbReference>
<comment type="caution">
    <text evidence="1">The sequence shown here is derived from an EMBL/GenBank/DDBJ whole genome shotgun (WGS) entry which is preliminary data.</text>
</comment>
<dbReference type="EMBL" id="JFYO01000006">
    <property type="protein sequence ID" value="EZP26764.1"/>
    <property type="molecule type" value="Genomic_DNA"/>
</dbReference>
<dbReference type="Proteomes" id="UP000024001">
    <property type="component" value="Unassembled WGS sequence"/>
</dbReference>
<organism evidence="1 2">
    <name type="scientific">Microbacterium oleivorans</name>
    <dbReference type="NCBI Taxonomy" id="273677"/>
    <lineage>
        <taxon>Bacteria</taxon>
        <taxon>Bacillati</taxon>
        <taxon>Actinomycetota</taxon>
        <taxon>Actinomycetes</taxon>
        <taxon>Micrococcales</taxon>
        <taxon>Microbacteriaceae</taxon>
        <taxon>Microbacterium</taxon>
    </lineage>
</organism>
<evidence type="ECO:0000313" key="2">
    <source>
        <dbReference type="Proteomes" id="UP000024001"/>
    </source>
</evidence>
<gene>
    <name evidence="1" type="ORF">BW34_01965</name>
</gene>
<sequence length="64" mass="6795">MIPLGVPHSGPDIASNILVLCPNHHAQCDLGAIELDRHALRSAPGHIVSADSIDYHNSKIFAGM</sequence>
<reference evidence="1 2" key="1">
    <citation type="submission" date="2014-03" db="EMBL/GenBank/DDBJ databases">
        <title>Draft Genome Sequences of 13 Willow Endophytes.</title>
        <authorList>
            <person name="Gan H.Y."/>
            <person name="Gan H.M."/>
            <person name="Savka M.A."/>
            <person name="Hudson A.O."/>
        </authorList>
    </citation>
    <scope>NUCLEOTIDE SEQUENCE [LARGE SCALE GENOMIC DNA]</scope>
    <source>
        <strain evidence="1 2">RIT293</strain>
    </source>
</reference>
<accession>A0A031FPK4</accession>